<reference evidence="1 2" key="1">
    <citation type="submission" date="2018-06" db="EMBL/GenBank/DDBJ databases">
        <title>Spongiibacterium sp. HME9304 Genome sequencing and assembly.</title>
        <authorList>
            <person name="Kang H."/>
            <person name="Kim H."/>
            <person name="Joh K."/>
        </authorList>
    </citation>
    <scope>NUCLEOTIDE SEQUENCE [LARGE SCALE GENOMIC DNA]</scope>
    <source>
        <strain evidence="1 2">HME9304</strain>
    </source>
</reference>
<evidence type="ECO:0000313" key="2">
    <source>
        <dbReference type="Proteomes" id="UP000248536"/>
    </source>
</evidence>
<evidence type="ECO:0000313" key="1">
    <source>
        <dbReference type="EMBL" id="AWX43267.1"/>
    </source>
</evidence>
<proteinExistence type="predicted"/>
<dbReference type="Proteomes" id="UP000248536">
    <property type="component" value="Chromosome"/>
</dbReference>
<name>A0A2Z4LPV1_9FLAO</name>
<dbReference type="KEGG" id="spon:HME9304_00254"/>
<dbReference type="RefSeq" id="WP_112376860.1">
    <property type="nucleotide sequence ID" value="NZ_CP030104.1"/>
</dbReference>
<protein>
    <submittedName>
        <fullName evidence="1">Uncharacterized protein</fullName>
    </submittedName>
</protein>
<keyword evidence="2" id="KW-1185">Reference proteome</keyword>
<dbReference type="EMBL" id="CP030104">
    <property type="protein sequence ID" value="AWX43267.1"/>
    <property type="molecule type" value="Genomic_DNA"/>
</dbReference>
<accession>A0A2Z4LPV1</accession>
<organism evidence="1 2">
    <name type="scientific">Flagellimonas maritima</name>
    <dbReference type="NCBI Taxonomy" id="1383885"/>
    <lineage>
        <taxon>Bacteria</taxon>
        <taxon>Pseudomonadati</taxon>
        <taxon>Bacteroidota</taxon>
        <taxon>Flavobacteriia</taxon>
        <taxon>Flavobacteriales</taxon>
        <taxon>Flavobacteriaceae</taxon>
        <taxon>Flagellimonas</taxon>
    </lineage>
</organism>
<sequence length="146" mass="17296">MTYHEQDVLLQIYHLREQLHGFVESIEENQSLLVKVLGLERIEILLTENKKSCRITERIFQKNGYRQVLNSTKYRPVKDYWFSIENEENMLTERSILNKVIFCSRKIIGYCNDLIDSNTMDSSSVNLLENTAQLQRTMLEQFLIDS</sequence>
<dbReference type="AlphaFoldDB" id="A0A2Z4LPV1"/>
<gene>
    <name evidence="1" type="ORF">HME9304_00254</name>
</gene>